<dbReference type="Gene3D" id="1.20.5.1030">
    <property type="entry name" value="Preprotein translocase secy subunit"/>
    <property type="match status" value="1"/>
</dbReference>
<dbReference type="InterPro" id="IPR001901">
    <property type="entry name" value="Translocase_SecE/Sec61-g"/>
</dbReference>
<evidence type="ECO:0000256" key="1">
    <source>
        <dbReference type="ARBA" id="ARBA00004370"/>
    </source>
</evidence>
<name>G9WGR4_9LACO</name>
<dbReference type="GO" id="GO:0006886">
    <property type="term" value="P:intracellular protein transport"/>
    <property type="evidence" value="ECO:0007669"/>
    <property type="project" value="InterPro"/>
</dbReference>
<gene>
    <name evidence="9" type="ORF">OKIT_1821</name>
</gene>
<dbReference type="GO" id="GO:0006605">
    <property type="term" value="P:protein targeting"/>
    <property type="evidence" value="ECO:0007669"/>
    <property type="project" value="InterPro"/>
</dbReference>
<protein>
    <submittedName>
        <fullName evidence="9">SecE-like preprotein translocase subunit</fullName>
    </submittedName>
</protein>
<dbReference type="Pfam" id="PF00584">
    <property type="entry name" value="SecE"/>
    <property type="match status" value="1"/>
</dbReference>
<comment type="caution">
    <text evidence="9">The sequence shown here is derived from an EMBL/GenBank/DDBJ whole genome shotgun (WGS) entry which is preliminary data.</text>
</comment>
<keyword evidence="4" id="KW-0653">Protein transport</keyword>
<keyword evidence="6" id="KW-0811">Translocation</keyword>
<dbReference type="OrthoDB" id="9813233at2"/>
<keyword evidence="5 8" id="KW-1133">Transmembrane helix</keyword>
<dbReference type="GO" id="GO:0009306">
    <property type="term" value="P:protein secretion"/>
    <property type="evidence" value="ECO:0007669"/>
    <property type="project" value="InterPro"/>
</dbReference>
<evidence type="ECO:0000256" key="7">
    <source>
        <dbReference type="ARBA" id="ARBA00023136"/>
    </source>
</evidence>
<evidence type="ECO:0000256" key="4">
    <source>
        <dbReference type="ARBA" id="ARBA00022927"/>
    </source>
</evidence>
<dbReference type="STRING" id="336988.NT96_06715"/>
<keyword evidence="2" id="KW-0813">Transport</keyword>
<sequence>MIRYIKGTIAEMKKVTWLNGSETSRDTSYVIFSAIFFAGFLGIVDYLVGLGVRLLMNR</sequence>
<dbReference type="PATRIC" id="fig|1045004.4.peg.1791"/>
<keyword evidence="7 8" id="KW-0472">Membrane</keyword>
<keyword evidence="10" id="KW-1185">Reference proteome</keyword>
<dbReference type="InterPro" id="IPR005807">
    <property type="entry name" value="SecE_bac"/>
</dbReference>
<evidence type="ECO:0000256" key="3">
    <source>
        <dbReference type="ARBA" id="ARBA00022692"/>
    </source>
</evidence>
<dbReference type="Proteomes" id="UP000004959">
    <property type="component" value="Chromosome"/>
</dbReference>
<dbReference type="eggNOG" id="COG0690">
    <property type="taxonomic scope" value="Bacteria"/>
</dbReference>
<evidence type="ECO:0000256" key="2">
    <source>
        <dbReference type="ARBA" id="ARBA00022448"/>
    </source>
</evidence>
<dbReference type="RefSeq" id="WP_007747249.1">
    <property type="nucleotide sequence ID" value="NZ_CM001398.1"/>
</dbReference>
<dbReference type="NCBIfam" id="TIGR00964">
    <property type="entry name" value="secE_bact"/>
    <property type="match status" value="1"/>
</dbReference>
<reference evidence="9 10" key="1">
    <citation type="journal article" date="2012" name="PLoS ONE">
        <title>Functional divergence in the genus oenococcus as predicted by genome sequencing of the newly-described species, Oenococcus kitaharae.</title>
        <authorList>
            <person name="Borneman A.R."/>
            <person name="McCarthy J.M."/>
            <person name="Chambers P.J."/>
            <person name="Bartowsky E.J."/>
        </authorList>
    </citation>
    <scope>NUCLEOTIDE SEQUENCE [LARGE SCALE GENOMIC DNA]</scope>
    <source>
        <strain evidence="10">DSM17330</strain>
    </source>
</reference>
<feature type="transmembrane region" description="Helical" evidence="8">
    <location>
        <begin position="29"/>
        <end position="55"/>
    </location>
</feature>
<dbReference type="GO" id="GO:0016020">
    <property type="term" value="C:membrane"/>
    <property type="evidence" value="ECO:0007669"/>
    <property type="project" value="UniProtKB-SubCell"/>
</dbReference>
<keyword evidence="3 8" id="KW-0812">Transmembrane</keyword>
<dbReference type="InterPro" id="IPR038379">
    <property type="entry name" value="SecE_sf"/>
</dbReference>
<dbReference type="HOGENOM" id="CLU_113663_8_1_9"/>
<evidence type="ECO:0000256" key="6">
    <source>
        <dbReference type="ARBA" id="ARBA00023010"/>
    </source>
</evidence>
<comment type="subcellular location">
    <subcellularLocation>
        <location evidence="1">Membrane</location>
    </subcellularLocation>
</comment>
<evidence type="ECO:0000313" key="9">
    <source>
        <dbReference type="EMBL" id="EHN59891.1"/>
    </source>
</evidence>
<evidence type="ECO:0000256" key="8">
    <source>
        <dbReference type="SAM" id="Phobius"/>
    </source>
</evidence>
<evidence type="ECO:0000313" key="10">
    <source>
        <dbReference type="Proteomes" id="UP000004959"/>
    </source>
</evidence>
<organism evidence="9 10">
    <name type="scientific">Oenococcus kitaharae DSM 17330</name>
    <dbReference type="NCBI Taxonomy" id="1045004"/>
    <lineage>
        <taxon>Bacteria</taxon>
        <taxon>Bacillati</taxon>
        <taxon>Bacillota</taxon>
        <taxon>Bacilli</taxon>
        <taxon>Lactobacillales</taxon>
        <taxon>Lactobacillaceae</taxon>
        <taxon>Oenococcus</taxon>
    </lineage>
</organism>
<accession>G9WGR4</accession>
<evidence type="ECO:0000256" key="5">
    <source>
        <dbReference type="ARBA" id="ARBA00022989"/>
    </source>
</evidence>
<dbReference type="AlphaFoldDB" id="G9WGR4"/>
<dbReference type="GO" id="GO:0008320">
    <property type="term" value="F:protein transmembrane transporter activity"/>
    <property type="evidence" value="ECO:0007669"/>
    <property type="project" value="InterPro"/>
</dbReference>
<dbReference type="EMBL" id="AFVZ01000001">
    <property type="protein sequence ID" value="EHN59891.1"/>
    <property type="molecule type" value="Genomic_DNA"/>
</dbReference>
<proteinExistence type="predicted"/>